<protein>
    <submittedName>
        <fullName evidence="4">DDE-domain-containing protein</fullName>
    </submittedName>
</protein>
<dbReference type="Proteomes" id="UP000277580">
    <property type="component" value="Unassembled WGS sequence"/>
</dbReference>
<dbReference type="Gene3D" id="1.10.10.60">
    <property type="entry name" value="Homeodomain-like"/>
    <property type="match status" value="1"/>
</dbReference>
<feature type="compositionally biased region" description="Basic and acidic residues" evidence="2">
    <location>
        <begin position="68"/>
        <end position="83"/>
    </location>
</feature>
<evidence type="ECO:0000256" key="2">
    <source>
        <dbReference type="SAM" id="MobiDB-lite"/>
    </source>
</evidence>
<keyword evidence="1" id="KW-0238">DNA-binding</keyword>
<accession>A0A3N4KF84</accession>
<organism evidence="4 5">
    <name type="scientific">Morchella conica CCBAS932</name>
    <dbReference type="NCBI Taxonomy" id="1392247"/>
    <lineage>
        <taxon>Eukaryota</taxon>
        <taxon>Fungi</taxon>
        <taxon>Dikarya</taxon>
        <taxon>Ascomycota</taxon>
        <taxon>Pezizomycotina</taxon>
        <taxon>Pezizomycetes</taxon>
        <taxon>Pezizales</taxon>
        <taxon>Morchellaceae</taxon>
        <taxon>Morchella</taxon>
    </lineage>
</organism>
<dbReference type="AlphaFoldDB" id="A0A3N4KF84"/>
<dbReference type="Pfam" id="PF03221">
    <property type="entry name" value="HTH_Tnp_Tc5"/>
    <property type="match status" value="1"/>
</dbReference>
<dbReference type="InParanoid" id="A0A3N4KF84"/>
<dbReference type="FunCoup" id="A0A3N4KF84">
    <property type="interactions" value="65"/>
</dbReference>
<dbReference type="PANTHER" id="PTHR19303">
    <property type="entry name" value="TRANSPOSON"/>
    <property type="match status" value="1"/>
</dbReference>
<dbReference type="SMART" id="SM00674">
    <property type="entry name" value="CENPB"/>
    <property type="match status" value="1"/>
</dbReference>
<gene>
    <name evidence="4" type="ORF">P167DRAFT_492915</name>
</gene>
<dbReference type="GO" id="GO:0003677">
    <property type="term" value="F:DNA binding"/>
    <property type="evidence" value="ECO:0007669"/>
    <property type="project" value="UniProtKB-KW"/>
</dbReference>
<dbReference type="InterPro" id="IPR009057">
    <property type="entry name" value="Homeodomain-like_sf"/>
</dbReference>
<feature type="domain" description="HTH CENPB-type" evidence="3">
    <location>
        <begin position="80"/>
        <end position="157"/>
    </location>
</feature>
<dbReference type="InterPro" id="IPR050863">
    <property type="entry name" value="CenT-Element_Derived"/>
</dbReference>
<evidence type="ECO:0000256" key="1">
    <source>
        <dbReference type="ARBA" id="ARBA00023125"/>
    </source>
</evidence>
<dbReference type="InterPro" id="IPR006600">
    <property type="entry name" value="HTH_CenpB_DNA-bd_dom"/>
</dbReference>
<reference evidence="4 5" key="1">
    <citation type="journal article" date="2018" name="Nat. Ecol. Evol.">
        <title>Pezizomycetes genomes reveal the molecular basis of ectomycorrhizal truffle lifestyle.</title>
        <authorList>
            <person name="Murat C."/>
            <person name="Payen T."/>
            <person name="Noel B."/>
            <person name="Kuo A."/>
            <person name="Morin E."/>
            <person name="Chen J."/>
            <person name="Kohler A."/>
            <person name="Krizsan K."/>
            <person name="Balestrini R."/>
            <person name="Da Silva C."/>
            <person name="Montanini B."/>
            <person name="Hainaut M."/>
            <person name="Levati E."/>
            <person name="Barry K.W."/>
            <person name="Belfiori B."/>
            <person name="Cichocki N."/>
            <person name="Clum A."/>
            <person name="Dockter R.B."/>
            <person name="Fauchery L."/>
            <person name="Guy J."/>
            <person name="Iotti M."/>
            <person name="Le Tacon F."/>
            <person name="Lindquist E.A."/>
            <person name="Lipzen A."/>
            <person name="Malagnac F."/>
            <person name="Mello A."/>
            <person name="Molinier V."/>
            <person name="Miyauchi S."/>
            <person name="Poulain J."/>
            <person name="Riccioni C."/>
            <person name="Rubini A."/>
            <person name="Sitrit Y."/>
            <person name="Splivallo R."/>
            <person name="Traeger S."/>
            <person name="Wang M."/>
            <person name="Zifcakova L."/>
            <person name="Wipf D."/>
            <person name="Zambonelli A."/>
            <person name="Paolocci F."/>
            <person name="Nowrousian M."/>
            <person name="Ottonello S."/>
            <person name="Baldrian P."/>
            <person name="Spatafora J.W."/>
            <person name="Henrissat B."/>
            <person name="Nagy L.G."/>
            <person name="Aury J.M."/>
            <person name="Wincker P."/>
            <person name="Grigoriev I.V."/>
            <person name="Bonfante P."/>
            <person name="Martin F.M."/>
        </authorList>
    </citation>
    <scope>NUCLEOTIDE SEQUENCE [LARGE SCALE GENOMIC DNA]</scope>
    <source>
        <strain evidence="4 5">CCBAS932</strain>
    </source>
</reference>
<dbReference type="PANTHER" id="PTHR19303:SF73">
    <property type="entry name" value="PROTEIN PDC2"/>
    <property type="match status" value="1"/>
</dbReference>
<evidence type="ECO:0000313" key="5">
    <source>
        <dbReference type="Proteomes" id="UP000277580"/>
    </source>
</evidence>
<evidence type="ECO:0000259" key="3">
    <source>
        <dbReference type="PROSITE" id="PS51253"/>
    </source>
</evidence>
<dbReference type="STRING" id="1392247.A0A3N4KF84"/>
<dbReference type="GO" id="GO:0005634">
    <property type="term" value="C:nucleus"/>
    <property type="evidence" value="ECO:0007669"/>
    <property type="project" value="TreeGrafter"/>
</dbReference>
<dbReference type="Pfam" id="PF03184">
    <property type="entry name" value="DDE_1"/>
    <property type="match status" value="1"/>
</dbReference>
<feature type="region of interest" description="Disordered" evidence="2">
    <location>
        <begin position="52"/>
        <end position="83"/>
    </location>
</feature>
<sequence length="548" mass="64385">MSQEAALQGLSSSSAPARQIWSQKEKLEIQTYCNLHPGKTWKQVQQWFADNHTGKAPDQSQISRWKKRDPPTSDEKFRPEQKRIKEGKFPELEAALFEWHQRMQTRTNITGMILQHKAHFFWVNLPMYKNLPESEEPKWSTGWLSRFKQRYGICQFIQHGEAVSAPDDEEDILMYKEQHEIYNMDETALFWRMTPDSSLTTEQLSGFKKDKNRMTAALCSNADASDKCPPWFIGKSQNPRAFSNINRNTLGCHYRANKTAWMATVIMKEWLLWFNYRMSVRRRNSIFLLDNFSAHNCAVEELEKEGHLTHVKVLFFLPGITSKHQPMDQGIIRAWKAYYRRHMLLYLTECLDKDAALVEPHKYINLLHAISWATEAWREGVKETTIQNCFLKAKVKVYGPGIPDNLHLRYPDREVRMEMNRLEDELEAVSGALNIHDPLLIEQLLDHADEIVQDEELTEREIEDSIIQQYHQAEEQVEEELEDIPVEVISHKEAIAALERLHLYEMQQEDGVAGAEWVRREKKSVIQRELLENGRKKERNIIGYFRKM</sequence>
<keyword evidence="5" id="KW-1185">Reference proteome</keyword>
<dbReference type="PROSITE" id="PS51253">
    <property type="entry name" value="HTH_CENPB"/>
    <property type="match status" value="1"/>
</dbReference>
<dbReference type="SUPFAM" id="SSF46689">
    <property type="entry name" value="Homeodomain-like"/>
    <property type="match status" value="1"/>
</dbReference>
<dbReference type="InterPro" id="IPR004875">
    <property type="entry name" value="DDE_SF_endonuclease_dom"/>
</dbReference>
<proteinExistence type="predicted"/>
<dbReference type="EMBL" id="ML119154">
    <property type="protein sequence ID" value="RPB09226.1"/>
    <property type="molecule type" value="Genomic_DNA"/>
</dbReference>
<name>A0A3N4KF84_9PEZI</name>
<dbReference type="OrthoDB" id="125347at2759"/>
<evidence type="ECO:0000313" key="4">
    <source>
        <dbReference type="EMBL" id="RPB09226.1"/>
    </source>
</evidence>